<accession>A0A382QMV7</accession>
<name>A0A382QMV7_9ZZZZ</name>
<protein>
    <submittedName>
        <fullName evidence="2">Uncharacterized protein</fullName>
    </submittedName>
</protein>
<keyword evidence="1" id="KW-1133">Transmembrane helix</keyword>
<evidence type="ECO:0000256" key="1">
    <source>
        <dbReference type="SAM" id="Phobius"/>
    </source>
</evidence>
<gene>
    <name evidence="2" type="ORF">METZ01_LOCUS339122</name>
</gene>
<organism evidence="2">
    <name type="scientific">marine metagenome</name>
    <dbReference type="NCBI Taxonomy" id="408172"/>
    <lineage>
        <taxon>unclassified sequences</taxon>
        <taxon>metagenomes</taxon>
        <taxon>ecological metagenomes</taxon>
    </lineage>
</organism>
<dbReference type="EMBL" id="UINC01115327">
    <property type="protein sequence ID" value="SVC86268.1"/>
    <property type="molecule type" value="Genomic_DNA"/>
</dbReference>
<proteinExistence type="predicted"/>
<keyword evidence="1" id="KW-0812">Transmembrane</keyword>
<feature type="transmembrane region" description="Helical" evidence="1">
    <location>
        <begin position="61"/>
        <end position="81"/>
    </location>
</feature>
<keyword evidence="1" id="KW-0472">Membrane</keyword>
<reference evidence="2" key="1">
    <citation type="submission" date="2018-05" db="EMBL/GenBank/DDBJ databases">
        <authorList>
            <person name="Lanie J.A."/>
            <person name="Ng W.-L."/>
            <person name="Kazmierczak K.M."/>
            <person name="Andrzejewski T.M."/>
            <person name="Davidsen T.M."/>
            <person name="Wayne K.J."/>
            <person name="Tettelin H."/>
            <person name="Glass J.I."/>
            <person name="Rusch D."/>
            <person name="Podicherti R."/>
            <person name="Tsui H.-C.T."/>
            <person name="Winkler M.E."/>
        </authorList>
    </citation>
    <scope>NUCLEOTIDE SEQUENCE</scope>
</reference>
<sequence>MNRVEVDTWRVGVESRLEELTVMGAKQNSELAHIKESVDEIKTIVKEQNGRVRWLEQQNSAMKAVGSVLAVVFSGFIGWLFKIRS</sequence>
<evidence type="ECO:0000313" key="2">
    <source>
        <dbReference type="EMBL" id="SVC86268.1"/>
    </source>
</evidence>
<dbReference type="AlphaFoldDB" id="A0A382QMV7"/>